<evidence type="ECO:0000313" key="3">
    <source>
        <dbReference type="EMBL" id="KKY21924.1"/>
    </source>
</evidence>
<gene>
    <name evidence="3" type="ORF">UCRPC4_g03427</name>
</gene>
<sequence>MAAVLPLAEIPAVSLLYKLKKLAPPTSAAPVRPDQTLNNKISIIRHDLTKLDVDAIVNAANTSLLGGGGVDGAIHRAAGRGLLEECRALNGCKTGEAKITKGHNLPARHVIHTVGPVYSNASKSEPLLRGCYKTSLQLAVENGCKSIAFSAISTGVYGYPSGAAAEAALSEVRDFLIEEQGKKLDRVIFCQFESKDVNAYEKSIPKYFPPTEADLSSYGGSTESQSESLAAALPDPPTTEPLEPGQPMAKKLKVETNTKDDIDEDWEKVAKVDELETERDDITGATSEEAPLDETKATTAKGEVENMLAKDW</sequence>
<dbReference type="Proteomes" id="UP000053317">
    <property type="component" value="Unassembled WGS sequence"/>
</dbReference>
<proteinExistence type="predicted"/>
<protein>
    <submittedName>
        <fullName evidence="3">Putative lrp16 family protein</fullName>
    </submittedName>
</protein>
<feature type="region of interest" description="Disordered" evidence="1">
    <location>
        <begin position="273"/>
        <end position="294"/>
    </location>
</feature>
<evidence type="ECO:0000259" key="2">
    <source>
        <dbReference type="PROSITE" id="PS51154"/>
    </source>
</evidence>
<name>A0A0G2EHP5_PHACM</name>
<keyword evidence="4" id="KW-1185">Reference proteome</keyword>
<dbReference type="CDD" id="cd02908">
    <property type="entry name" value="Macro_OAADPr_deacetylase"/>
    <property type="match status" value="1"/>
</dbReference>
<dbReference type="InterPro" id="IPR043472">
    <property type="entry name" value="Macro_dom-like"/>
</dbReference>
<reference evidence="3 4" key="2">
    <citation type="submission" date="2015-05" db="EMBL/GenBank/DDBJ databases">
        <authorList>
            <person name="Morales-Cruz A."/>
            <person name="Amrine K.C."/>
            <person name="Cantu D."/>
        </authorList>
    </citation>
    <scope>NUCLEOTIDE SEQUENCE [LARGE SCALE GENOMIC DNA]</scope>
    <source>
        <strain evidence="3">UCRPC4</strain>
    </source>
</reference>
<dbReference type="SUPFAM" id="SSF52949">
    <property type="entry name" value="Macro domain-like"/>
    <property type="match status" value="1"/>
</dbReference>
<dbReference type="InterPro" id="IPR002589">
    <property type="entry name" value="Macro_dom"/>
</dbReference>
<dbReference type="Pfam" id="PF01661">
    <property type="entry name" value="Macro"/>
    <property type="match status" value="1"/>
</dbReference>
<reference evidence="3 4" key="1">
    <citation type="submission" date="2015-05" db="EMBL/GenBank/DDBJ databases">
        <title>Distinctive expansion of gene families associated with plant cell wall degradation and secondary metabolism in the genomes of grapevine trunk pathogens.</title>
        <authorList>
            <person name="Lawrence D.P."/>
            <person name="Travadon R."/>
            <person name="Rolshausen P.E."/>
            <person name="Baumgartner K."/>
        </authorList>
    </citation>
    <scope>NUCLEOTIDE SEQUENCE [LARGE SCALE GENOMIC DNA]</scope>
    <source>
        <strain evidence="3">UCRPC4</strain>
    </source>
</reference>
<organism evidence="3 4">
    <name type="scientific">Phaeomoniella chlamydospora</name>
    <name type="common">Phaeoacremonium chlamydosporum</name>
    <dbReference type="NCBI Taxonomy" id="158046"/>
    <lineage>
        <taxon>Eukaryota</taxon>
        <taxon>Fungi</taxon>
        <taxon>Dikarya</taxon>
        <taxon>Ascomycota</taxon>
        <taxon>Pezizomycotina</taxon>
        <taxon>Eurotiomycetes</taxon>
        <taxon>Chaetothyriomycetidae</taxon>
        <taxon>Phaeomoniellales</taxon>
        <taxon>Phaeomoniellaceae</taxon>
        <taxon>Phaeomoniella</taxon>
    </lineage>
</organism>
<dbReference type="AlphaFoldDB" id="A0A0G2EHP5"/>
<dbReference type="Gene3D" id="3.40.220.10">
    <property type="entry name" value="Leucine Aminopeptidase, subunit E, domain 1"/>
    <property type="match status" value="1"/>
</dbReference>
<feature type="compositionally biased region" description="Polar residues" evidence="1">
    <location>
        <begin position="218"/>
        <end position="228"/>
    </location>
</feature>
<dbReference type="EMBL" id="LCWF01000081">
    <property type="protein sequence ID" value="KKY21924.1"/>
    <property type="molecule type" value="Genomic_DNA"/>
</dbReference>
<dbReference type="PANTHER" id="PTHR11106:SF27">
    <property type="entry name" value="MACRO DOMAIN-CONTAINING PROTEIN"/>
    <property type="match status" value="1"/>
</dbReference>
<evidence type="ECO:0000256" key="1">
    <source>
        <dbReference type="SAM" id="MobiDB-lite"/>
    </source>
</evidence>
<dbReference type="OrthoDB" id="6077599at2759"/>
<evidence type="ECO:0000313" key="4">
    <source>
        <dbReference type="Proteomes" id="UP000053317"/>
    </source>
</evidence>
<accession>A0A0G2EHP5</accession>
<dbReference type="PROSITE" id="PS51154">
    <property type="entry name" value="MACRO"/>
    <property type="match status" value="1"/>
</dbReference>
<dbReference type="NCBIfam" id="NF001664">
    <property type="entry name" value="PRK00431.1-6"/>
    <property type="match status" value="1"/>
</dbReference>
<feature type="domain" description="Macro" evidence="2">
    <location>
        <begin position="28"/>
        <end position="208"/>
    </location>
</feature>
<dbReference type="PANTHER" id="PTHR11106">
    <property type="entry name" value="GANGLIOSIDE INDUCED DIFFERENTIATION ASSOCIATED PROTEIN 2-RELATED"/>
    <property type="match status" value="1"/>
</dbReference>
<dbReference type="SMART" id="SM00506">
    <property type="entry name" value="A1pp"/>
    <property type="match status" value="1"/>
</dbReference>
<feature type="region of interest" description="Disordered" evidence="1">
    <location>
        <begin position="214"/>
        <end position="247"/>
    </location>
</feature>
<comment type="caution">
    <text evidence="3">The sequence shown here is derived from an EMBL/GenBank/DDBJ whole genome shotgun (WGS) entry which is preliminary data.</text>
</comment>